<name>A0AAQ3LSV2_PSEAI</name>
<evidence type="ECO:0000259" key="1">
    <source>
        <dbReference type="Pfam" id="PF20026"/>
    </source>
</evidence>
<protein>
    <submittedName>
        <fullName evidence="2">DUF6434 domain-containing protein</fullName>
    </submittedName>
</protein>
<reference evidence="2" key="1">
    <citation type="submission" date="2023-06" db="EMBL/GenBank/DDBJ databases">
        <authorList>
            <consortium name="Clinical and Environmental Microbiology Branch: Whole genome sequencing antimicrobial resistance pathogens in the healthcare setting"/>
        </authorList>
    </citation>
    <scope>NUCLEOTIDE SEQUENCE</scope>
    <source>
        <strain evidence="2">2021CK-01020</strain>
    </source>
</reference>
<accession>A0AAQ3LSV2</accession>
<dbReference type="EMBL" id="CP136986">
    <property type="protein sequence ID" value="WOS81469.1"/>
    <property type="molecule type" value="Genomic_DNA"/>
</dbReference>
<sequence length="42" mass="4629">MCGADFRFDRAFMAWIGDGAAKSLGEVADERRRRHADTSPSA</sequence>
<dbReference type="Proteomes" id="UP001297540">
    <property type="component" value="Chromosome"/>
</dbReference>
<reference evidence="2" key="2">
    <citation type="submission" date="2023-10" db="EMBL/GenBank/DDBJ databases">
        <title>Pathogen: clinical or host-associated sample.</title>
        <authorList>
            <person name="Hergert J."/>
            <person name="Casey R."/>
            <person name="Wagner J."/>
            <person name="Young E.L."/>
            <person name="Oakeson K.F."/>
        </authorList>
    </citation>
    <scope>NUCLEOTIDE SEQUENCE</scope>
    <source>
        <strain evidence="2">2021CK-01020</strain>
    </source>
</reference>
<proteinExistence type="predicted"/>
<feature type="domain" description="DUF6434" evidence="1">
    <location>
        <begin position="2"/>
        <end position="33"/>
    </location>
</feature>
<dbReference type="InterPro" id="IPR045492">
    <property type="entry name" value="DUF6434"/>
</dbReference>
<organism evidence="2 3">
    <name type="scientific">Pseudomonas aeruginosa</name>
    <dbReference type="NCBI Taxonomy" id="287"/>
    <lineage>
        <taxon>Bacteria</taxon>
        <taxon>Pseudomonadati</taxon>
        <taxon>Pseudomonadota</taxon>
        <taxon>Gammaproteobacteria</taxon>
        <taxon>Pseudomonadales</taxon>
        <taxon>Pseudomonadaceae</taxon>
        <taxon>Pseudomonas</taxon>
    </lineage>
</organism>
<dbReference type="Pfam" id="PF20026">
    <property type="entry name" value="DUF6434"/>
    <property type="match status" value="1"/>
</dbReference>
<dbReference type="AlphaFoldDB" id="A0AAQ3LSV2"/>
<evidence type="ECO:0000313" key="2">
    <source>
        <dbReference type="EMBL" id="WOS81469.1"/>
    </source>
</evidence>
<dbReference type="RefSeq" id="WP_220542119.1">
    <property type="nucleotide sequence ID" value="NZ_AP024513.1"/>
</dbReference>
<evidence type="ECO:0000313" key="3">
    <source>
        <dbReference type="Proteomes" id="UP001297540"/>
    </source>
</evidence>
<gene>
    <name evidence="2" type="ORF">L4V69_16090</name>
</gene>